<feature type="chain" id="PRO_5043035899" description="RNA helicase" evidence="13">
    <location>
        <begin position="20"/>
        <end position="930"/>
    </location>
</feature>
<dbReference type="InterPro" id="IPR026122">
    <property type="entry name" value="MOV-10/SDE3_DEXXQ/H-box"/>
</dbReference>
<dbReference type="InterPro" id="IPR027417">
    <property type="entry name" value="P-loop_NTPase"/>
</dbReference>
<organism evidence="15 16">
    <name type="scientific">Trapa natans</name>
    <name type="common">Water chestnut</name>
    <dbReference type="NCBI Taxonomy" id="22666"/>
    <lineage>
        <taxon>Eukaryota</taxon>
        <taxon>Viridiplantae</taxon>
        <taxon>Streptophyta</taxon>
        <taxon>Embryophyta</taxon>
        <taxon>Tracheophyta</taxon>
        <taxon>Spermatophyta</taxon>
        <taxon>Magnoliopsida</taxon>
        <taxon>eudicotyledons</taxon>
        <taxon>Gunneridae</taxon>
        <taxon>Pentapetalae</taxon>
        <taxon>rosids</taxon>
        <taxon>malvids</taxon>
        <taxon>Myrtales</taxon>
        <taxon>Lythraceae</taxon>
        <taxon>Trapa</taxon>
    </lineage>
</organism>
<dbReference type="GO" id="GO:0031047">
    <property type="term" value="P:regulatory ncRNA-mediated gene silencing"/>
    <property type="evidence" value="ECO:0007669"/>
    <property type="project" value="UniProtKB-KW"/>
</dbReference>
<dbReference type="InterPro" id="IPR041679">
    <property type="entry name" value="DNA2/NAM7-like_C"/>
</dbReference>
<dbReference type="InterPro" id="IPR014001">
    <property type="entry name" value="Helicase_ATP-bd"/>
</dbReference>
<comment type="similarity">
    <text evidence="2">Belongs to the DNA2/NAM7 helicase family. SDE3 subfamily.</text>
</comment>
<dbReference type="Gene3D" id="3.40.50.300">
    <property type="entry name" value="P-loop containing nucleotide triphosphate hydrolases"/>
    <property type="match status" value="2"/>
</dbReference>
<dbReference type="EMBL" id="JAXQNO010000005">
    <property type="protein sequence ID" value="KAK4798586.1"/>
    <property type="molecule type" value="Genomic_DNA"/>
</dbReference>
<accession>A0AAN7RHJ5</accession>
<keyword evidence="9" id="KW-0694">RNA-binding</keyword>
<evidence type="ECO:0000256" key="1">
    <source>
        <dbReference type="ARBA" id="ARBA00004331"/>
    </source>
</evidence>
<evidence type="ECO:0000256" key="6">
    <source>
        <dbReference type="ARBA" id="ARBA00022801"/>
    </source>
</evidence>
<keyword evidence="6" id="KW-0378">Hydrolase</keyword>
<evidence type="ECO:0000256" key="9">
    <source>
        <dbReference type="ARBA" id="ARBA00022884"/>
    </source>
</evidence>
<reference evidence="15 16" key="1">
    <citation type="journal article" date="2023" name="Hortic Res">
        <title>Pangenome of water caltrop reveals structural variations and asymmetric subgenome divergence after allopolyploidization.</title>
        <authorList>
            <person name="Zhang X."/>
            <person name="Chen Y."/>
            <person name="Wang L."/>
            <person name="Yuan Y."/>
            <person name="Fang M."/>
            <person name="Shi L."/>
            <person name="Lu R."/>
            <person name="Comes H.P."/>
            <person name="Ma Y."/>
            <person name="Chen Y."/>
            <person name="Huang G."/>
            <person name="Zhou Y."/>
            <person name="Zheng Z."/>
            <person name="Qiu Y."/>
        </authorList>
    </citation>
    <scope>NUCLEOTIDE SEQUENCE [LARGE SCALE GENOMIC DNA]</scope>
    <source>
        <strain evidence="15">F231</strain>
    </source>
</reference>
<evidence type="ECO:0000259" key="14">
    <source>
        <dbReference type="SMART" id="SM00487"/>
    </source>
</evidence>
<dbReference type="FunFam" id="3.40.50.300:FF:001468">
    <property type="entry name" value="Probable RNA helicase SDE3"/>
    <property type="match status" value="1"/>
</dbReference>
<dbReference type="AlphaFoldDB" id="A0AAN7RHJ5"/>
<name>A0AAN7RHJ5_TRANT</name>
<sequence length="930" mass="106014">MDWFLRFLIALMGSMAGWSDDEERSVIADKGEIKFIDHQEDQSIHSYNPSDDDLVRVSFPFPFVNGQPRSVIVGETASDSITVKNKTSESIDLWSINIYGSDPEDSFKLSIVEPPRSKAGEDAAKGFREMTSLEERTLQLGQELTIWIFCKPTRIGKYTTAVHFDIGNKVIERLAFVMADDKISQALASNKLYSRVPKKKNFEVNSNYVRGCRPAPAKLTGKSGQSYRKFRLPAYNITKEAREMMQMRRDPDSIREGLTRKNYAVFFKALLNLEELQLEEDIKAFNMEGVSLRRKGSQFLTLQVPGLAERRPSLVAGDSIFAKMASEDADCTNKVYEGFVHRVEADEVYLKFSPDFHKYHWDEHLYNIQFTYNRLSMRRLYWAVDKSMELETTILFPSLGPNKRRIRTIPFVPMTSALNKEQIFAIQMILGCQGGSPYVIHGPPGTGKTMIFVEAILQLYTSRKNAQILVCTPSNSAADHILQKLLKEKSVKLEEKEIFRLNASSRPYEDISPDLLQFCYFDELEQIFKIPSLSLLMRFRIIISTYMSAATLIAEGIARGQFSHIFLDEAGQASEPETLVPMSSLCRRDTVVVLAGDPMQLGPIVYSKRARCYGMGKSYLERLFESHPYSSGDVNYVTKLVRNYRCRPEILHLPSKLFYDCELIACKDESSFLKSPADFLLNNDFPIIFIGIQGCDEREENNPSWFNRIEASKVGEVIGKLMESEKLTQENIGIITPYRQQVLKLRKALEILELYDVKVGSVEQFQGQERQVIVVSTVRSTVRHNDFDRVHCLGFLSNPKRFNVAVTRAISLLIIVGNPHIICKDPYWNQLLWYCVDNKSYVGCALPEKIEHEPLHGMYSMGNYLSPTQGRNNWSADNCSEGNDWGQSSTQIKSTLLGTNEDESYDRLCSSQAEIPVPVTNEDEWSDGWK</sequence>
<evidence type="ECO:0000256" key="2">
    <source>
        <dbReference type="ARBA" id="ARBA00005601"/>
    </source>
</evidence>
<comment type="caution">
    <text evidence="15">The sequence shown here is derived from an EMBL/GenBank/DDBJ whole genome shotgun (WGS) entry which is preliminary data.</text>
</comment>
<dbReference type="Pfam" id="PF13086">
    <property type="entry name" value="AAA_11"/>
    <property type="match status" value="2"/>
</dbReference>
<dbReference type="GO" id="GO:0032574">
    <property type="term" value="F:5'-3' RNA helicase activity"/>
    <property type="evidence" value="ECO:0007669"/>
    <property type="project" value="InterPro"/>
</dbReference>
<dbReference type="InterPro" id="IPR041677">
    <property type="entry name" value="DNA2/NAM7_AAA_11"/>
</dbReference>
<keyword evidence="5" id="KW-0547">Nucleotide-binding</keyword>
<evidence type="ECO:0000256" key="7">
    <source>
        <dbReference type="ARBA" id="ARBA00022806"/>
    </source>
</evidence>
<protein>
    <recommendedName>
        <fullName evidence="3">RNA helicase</fullName>
        <ecNumber evidence="3">3.6.4.13</ecNumber>
    </recommendedName>
</protein>
<evidence type="ECO:0000313" key="16">
    <source>
        <dbReference type="Proteomes" id="UP001346149"/>
    </source>
</evidence>
<evidence type="ECO:0000256" key="12">
    <source>
        <dbReference type="ARBA" id="ARBA00048432"/>
    </source>
</evidence>
<keyword evidence="16" id="KW-1185">Reference proteome</keyword>
<dbReference type="GO" id="GO:0003678">
    <property type="term" value="F:DNA helicase activity"/>
    <property type="evidence" value="ECO:0007669"/>
    <property type="project" value="UniProtKB-EC"/>
</dbReference>
<dbReference type="GO" id="GO:0003723">
    <property type="term" value="F:RNA binding"/>
    <property type="evidence" value="ECO:0007669"/>
    <property type="project" value="UniProtKB-KW"/>
</dbReference>
<dbReference type="InterPro" id="IPR049080">
    <property type="entry name" value="MOV-10-like_beta-barrel"/>
</dbReference>
<dbReference type="EC" id="3.6.4.13" evidence="3"/>
<evidence type="ECO:0000256" key="4">
    <source>
        <dbReference type="ARBA" id="ARBA00022490"/>
    </source>
</evidence>
<dbReference type="CDD" id="cd18808">
    <property type="entry name" value="SF1_C_Upf1"/>
    <property type="match status" value="1"/>
</dbReference>
<dbReference type="PANTHER" id="PTHR45418:SF1">
    <property type="entry name" value="CANCER_TESTIS ANTIGEN 55"/>
    <property type="match status" value="1"/>
</dbReference>
<keyword evidence="10" id="KW-0943">RNA-mediated gene silencing</keyword>
<dbReference type="SUPFAM" id="SSF52540">
    <property type="entry name" value="P-loop containing nucleoside triphosphate hydrolases"/>
    <property type="match status" value="1"/>
</dbReference>
<dbReference type="Pfam" id="PF13087">
    <property type="entry name" value="AAA_12"/>
    <property type="match status" value="1"/>
</dbReference>
<dbReference type="FunFam" id="3.40.50.300:FF:000608">
    <property type="entry name" value="Mov10 RISC complex RNA helicase"/>
    <property type="match status" value="1"/>
</dbReference>
<evidence type="ECO:0000256" key="5">
    <source>
        <dbReference type="ARBA" id="ARBA00022741"/>
    </source>
</evidence>
<evidence type="ECO:0000256" key="11">
    <source>
        <dbReference type="ARBA" id="ARBA00047984"/>
    </source>
</evidence>
<dbReference type="SMART" id="SM00487">
    <property type="entry name" value="DEXDc"/>
    <property type="match status" value="1"/>
</dbReference>
<gene>
    <name evidence="15" type="ORF">SAY86_030912</name>
</gene>
<keyword evidence="4" id="KW-0963">Cytoplasm</keyword>
<dbReference type="Proteomes" id="UP001346149">
    <property type="component" value="Unassembled WGS sequence"/>
</dbReference>
<comment type="catalytic activity">
    <reaction evidence="11">
        <text>ATP + H2O = ADP + phosphate + H(+)</text>
        <dbReference type="Rhea" id="RHEA:13065"/>
        <dbReference type="ChEBI" id="CHEBI:15377"/>
        <dbReference type="ChEBI" id="CHEBI:15378"/>
        <dbReference type="ChEBI" id="CHEBI:30616"/>
        <dbReference type="ChEBI" id="CHEBI:43474"/>
        <dbReference type="ChEBI" id="CHEBI:456216"/>
        <dbReference type="EC" id="3.6.4.13"/>
    </reaction>
</comment>
<evidence type="ECO:0000256" key="3">
    <source>
        <dbReference type="ARBA" id="ARBA00012552"/>
    </source>
</evidence>
<comment type="catalytic activity">
    <reaction evidence="12">
        <text>ATP + H2O = ADP + phosphate + H(+)</text>
        <dbReference type="Rhea" id="RHEA:13065"/>
        <dbReference type="ChEBI" id="CHEBI:15377"/>
        <dbReference type="ChEBI" id="CHEBI:15378"/>
        <dbReference type="ChEBI" id="CHEBI:30616"/>
        <dbReference type="ChEBI" id="CHEBI:43474"/>
        <dbReference type="ChEBI" id="CHEBI:456216"/>
        <dbReference type="EC" id="3.6.4.12"/>
    </reaction>
    <physiologicalReaction direction="left-to-right" evidence="12">
        <dbReference type="Rhea" id="RHEA:13066"/>
    </physiologicalReaction>
</comment>
<evidence type="ECO:0000256" key="8">
    <source>
        <dbReference type="ARBA" id="ARBA00022840"/>
    </source>
</evidence>
<evidence type="ECO:0000256" key="13">
    <source>
        <dbReference type="SAM" id="SignalP"/>
    </source>
</evidence>
<feature type="domain" description="Helicase ATP-binding" evidence="14">
    <location>
        <begin position="414"/>
        <end position="626"/>
    </location>
</feature>
<evidence type="ECO:0000256" key="10">
    <source>
        <dbReference type="ARBA" id="ARBA00023158"/>
    </source>
</evidence>
<dbReference type="Pfam" id="PF21634">
    <property type="entry name" value="MOV-10_beta-barrel"/>
    <property type="match status" value="1"/>
</dbReference>
<dbReference type="GO" id="GO:0036464">
    <property type="term" value="C:cytoplasmic ribonucleoprotein granule"/>
    <property type="evidence" value="ECO:0007669"/>
    <property type="project" value="UniProtKB-SubCell"/>
</dbReference>
<dbReference type="GO" id="GO:0005524">
    <property type="term" value="F:ATP binding"/>
    <property type="evidence" value="ECO:0007669"/>
    <property type="project" value="UniProtKB-KW"/>
</dbReference>
<dbReference type="PANTHER" id="PTHR45418">
    <property type="entry name" value="CANCER/TESTIS ANTIGEN 55"/>
    <property type="match status" value="1"/>
</dbReference>
<proteinExistence type="inferred from homology"/>
<dbReference type="CDD" id="cd18038">
    <property type="entry name" value="DEXXQc_Helz-like"/>
    <property type="match status" value="1"/>
</dbReference>
<comment type="subcellular location">
    <subcellularLocation>
        <location evidence="1">Cytoplasm</location>
        <location evidence="1">Cytoplasmic ribonucleoprotein granule</location>
    </subcellularLocation>
</comment>
<dbReference type="GO" id="GO:0016787">
    <property type="term" value="F:hydrolase activity"/>
    <property type="evidence" value="ECO:0007669"/>
    <property type="project" value="UniProtKB-KW"/>
</dbReference>
<feature type="signal peptide" evidence="13">
    <location>
        <begin position="1"/>
        <end position="19"/>
    </location>
</feature>
<keyword evidence="8" id="KW-0067">ATP-binding</keyword>
<evidence type="ECO:0000313" key="15">
    <source>
        <dbReference type="EMBL" id="KAK4798586.1"/>
    </source>
</evidence>
<dbReference type="InterPro" id="IPR047187">
    <property type="entry name" value="SF1_C_Upf1"/>
</dbReference>
<keyword evidence="7" id="KW-0347">Helicase</keyword>
<keyword evidence="13" id="KW-0732">Signal</keyword>